<comment type="caution">
    <text evidence="13">Lacks conserved residue(s) required for the propagation of feature annotation.</text>
</comment>
<dbReference type="NCBIfam" id="TIGR01085">
    <property type="entry name" value="murE"/>
    <property type="match status" value="1"/>
</dbReference>
<comment type="cofactor">
    <cofactor evidence="13">
        <name>Mg(2+)</name>
        <dbReference type="ChEBI" id="CHEBI:18420"/>
    </cofactor>
</comment>
<dbReference type="SUPFAM" id="SSF53244">
    <property type="entry name" value="MurD-like peptide ligases, peptide-binding domain"/>
    <property type="match status" value="1"/>
</dbReference>
<feature type="domain" description="Mur ligase N-terminal catalytic" evidence="15">
    <location>
        <begin position="27"/>
        <end position="86"/>
    </location>
</feature>
<evidence type="ECO:0000256" key="12">
    <source>
        <dbReference type="ARBA" id="ARBA00081560"/>
    </source>
</evidence>
<evidence type="ECO:0000256" key="9">
    <source>
        <dbReference type="ARBA" id="ARBA00072883"/>
    </source>
</evidence>
<dbReference type="STRING" id="212667.VFDL14_09215"/>
<comment type="catalytic activity">
    <reaction evidence="7 13">
        <text>UDP-N-acetyl-alpha-D-muramoyl-L-alanyl-D-glutamate + meso-2,6-diaminopimelate + ATP = UDP-N-acetyl-alpha-D-muramoyl-L-alanyl-gamma-D-glutamyl-meso-2,6-diaminopimelate + ADP + phosphate + H(+)</text>
        <dbReference type="Rhea" id="RHEA:23676"/>
        <dbReference type="ChEBI" id="CHEBI:15378"/>
        <dbReference type="ChEBI" id="CHEBI:30616"/>
        <dbReference type="ChEBI" id="CHEBI:43474"/>
        <dbReference type="ChEBI" id="CHEBI:57791"/>
        <dbReference type="ChEBI" id="CHEBI:83900"/>
        <dbReference type="ChEBI" id="CHEBI:83905"/>
        <dbReference type="ChEBI" id="CHEBI:456216"/>
        <dbReference type="EC" id="6.3.2.13"/>
    </reaction>
</comment>
<feature type="binding site" evidence="13">
    <location>
        <begin position="161"/>
        <end position="162"/>
    </location>
    <ligand>
        <name>UDP-N-acetyl-alpha-D-muramoyl-L-alanyl-D-glutamate</name>
        <dbReference type="ChEBI" id="CHEBI:83900"/>
    </ligand>
</feature>
<dbReference type="Gene3D" id="3.90.190.20">
    <property type="entry name" value="Mur ligase, C-terminal domain"/>
    <property type="match status" value="1"/>
</dbReference>
<feature type="modified residue" description="N6-carboxylysine" evidence="13">
    <location>
        <position position="228"/>
    </location>
</feature>
<sequence>MSNSLTLSNLLNPWGAFDCAELAEVEVTHLELDSRAVTSGDIFVAVIGHAVDGRRFIDKAIELGASAVIAQACEEHVHGSVELRNGIAIAYVQDLNQELSALAGRIYQSDATQLIGVTGTNGKTTITQLIAQWLDLVGQRSGVMGTTGNGFLDDLQTAKNTTGSAIEIQRTLSELSAQNAAYAAMEISSHGLVQGRVKALKFAAGVFTNLSRDHLDYHGTMEEYALAKQSLFTKHHCQHAIINADDPVGLAWLSELPDAVAVSLNPMTDRANAVWASDVAYAETGIRMDFDGAWGTGSLQVPLIGQFNASNVLVAFATLLALGIDKQQLVDSAPKLQPVIGRMELFQAPQKAKVVVDYAHTPDALEKALAALRVHCSGNLWAIFGCGGDRDKGKRPMMAETAEQFADKIIISDDNPRSEDPAEIVKDMLVGLKQPQAAYVEHDRYQAVKFALEQAGNNDIILLAGKGHEDYQVLKDETVHYSDRESALQLLGIHND</sequence>
<dbReference type="GO" id="GO:0009252">
    <property type="term" value="P:peptidoglycan biosynthetic process"/>
    <property type="evidence" value="ECO:0007669"/>
    <property type="project" value="UniProtKB-UniRule"/>
</dbReference>
<dbReference type="GO" id="GO:0051301">
    <property type="term" value="P:cell division"/>
    <property type="evidence" value="ECO:0007669"/>
    <property type="project" value="UniProtKB-KW"/>
</dbReference>
<dbReference type="GO" id="GO:0000287">
    <property type="term" value="F:magnesium ion binding"/>
    <property type="evidence" value="ECO:0007669"/>
    <property type="project" value="UniProtKB-UniRule"/>
</dbReference>
<feature type="domain" description="Mur ligase C-terminal" evidence="16">
    <location>
        <begin position="341"/>
        <end position="467"/>
    </location>
</feature>
<feature type="binding site" evidence="13">
    <location>
        <position position="32"/>
    </location>
    <ligand>
        <name>UDP-N-acetyl-alpha-D-muramoyl-L-alanyl-D-glutamate</name>
        <dbReference type="ChEBI" id="CHEBI:83900"/>
    </ligand>
</feature>
<comment type="subcellular location">
    <subcellularLocation>
        <location evidence="13 14">Cytoplasm</location>
    </subcellularLocation>
</comment>
<dbReference type="InterPro" id="IPR013221">
    <property type="entry name" value="Mur_ligase_cen"/>
</dbReference>
<dbReference type="Pfam" id="PF08245">
    <property type="entry name" value="Mur_ligase_M"/>
    <property type="match status" value="1"/>
</dbReference>
<evidence type="ECO:0000256" key="1">
    <source>
        <dbReference type="ARBA" id="ARBA00005898"/>
    </source>
</evidence>
<keyword evidence="6 13" id="KW-0961">Cell wall biogenesis/degradation</keyword>
<evidence type="ECO:0000256" key="8">
    <source>
        <dbReference type="ARBA" id="ARBA00066633"/>
    </source>
</evidence>
<feature type="binding site" evidence="13">
    <location>
        <position position="160"/>
    </location>
    <ligand>
        <name>UDP-N-acetyl-alpha-D-muramoyl-L-alanyl-D-glutamate</name>
        <dbReference type="ChEBI" id="CHEBI:83900"/>
    </ligand>
</feature>
<dbReference type="NCBIfam" id="NF001126">
    <property type="entry name" value="PRK00139.1-4"/>
    <property type="match status" value="1"/>
</dbReference>
<evidence type="ECO:0000256" key="4">
    <source>
        <dbReference type="ARBA" id="ARBA00022984"/>
    </source>
</evidence>
<dbReference type="Gene3D" id="3.40.1190.10">
    <property type="entry name" value="Mur-like, catalytic domain"/>
    <property type="match status" value="1"/>
</dbReference>
<dbReference type="SUPFAM" id="SSF53623">
    <property type="entry name" value="MurD-like peptide ligases, catalytic domain"/>
    <property type="match status" value="1"/>
</dbReference>
<evidence type="ECO:0000256" key="2">
    <source>
        <dbReference type="ARBA" id="ARBA00022618"/>
    </source>
</evidence>
<dbReference type="Pfam" id="PF01225">
    <property type="entry name" value="Mur_ligase"/>
    <property type="match status" value="1"/>
</dbReference>
<dbReference type="Gene3D" id="3.40.1390.10">
    <property type="entry name" value="MurE/MurF, N-terminal domain"/>
    <property type="match status" value="1"/>
</dbReference>
<dbReference type="HAMAP" id="MF_00208">
    <property type="entry name" value="MurE"/>
    <property type="match status" value="1"/>
</dbReference>
<gene>
    <name evidence="13 18" type="primary">murE</name>
    <name evidence="18" type="ORF">VFDL14_09215</name>
</gene>
<dbReference type="InterPro" id="IPR004101">
    <property type="entry name" value="Mur_ligase_C"/>
</dbReference>
<dbReference type="GO" id="GO:0071555">
    <property type="term" value="P:cell wall organization"/>
    <property type="evidence" value="ECO:0007669"/>
    <property type="project" value="UniProtKB-KW"/>
</dbReference>
<dbReference type="OrthoDB" id="9800958at2"/>
<evidence type="ECO:0000313" key="18">
    <source>
        <dbReference type="EMBL" id="KDN26836.1"/>
    </source>
</evidence>
<evidence type="ECO:0000256" key="6">
    <source>
        <dbReference type="ARBA" id="ARBA00023316"/>
    </source>
</evidence>
<dbReference type="InterPro" id="IPR036615">
    <property type="entry name" value="Mur_ligase_C_dom_sf"/>
</dbReference>
<evidence type="ECO:0000256" key="11">
    <source>
        <dbReference type="ARBA" id="ARBA00076158"/>
    </source>
</evidence>
<evidence type="ECO:0000259" key="17">
    <source>
        <dbReference type="Pfam" id="PF08245"/>
    </source>
</evidence>
<feature type="binding site" evidence="13">
    <location>
        <position position="194"/>
    </location>
    <ligand>
        <name>UDP-N-acetyl-alpha-D-muramoyl-L-alanyl-D-glutamate</name>
        <dbReference type="ChEBI" id="CHEBI:83900"/>
    </ligand>
</feature>
<dbReference type="AlphaFoldDB" id="A0A066UHE1"/>
<comment type="pathway">
    <text evidence="13 14">Cell wall biogenesis; peptidoglycan biosynthesis.</text>
</comment>
<evidence type="ECO:0000256" key="14">
    <source>
        <dbReference type="RuleBase" id="RU004135"/>
    </source>
</evidence>
<organism evidence="18 19">
    <name type="scientific">Vibrio fortis</name>
    <dbReference type="NCBI Taxonomy" id="212667"/>
    <lineage>
        <taxon>Bacteria</taxon>
        <taxon>Pseudomonadati</taxon>
        <taxon>Pseudomonadota</taxon>
        <taxon>Gammaproteobacteria</taxon>
        <taxon>Vibrionales</taxon>
        <taxon>Vibrionaceae</taxon>
        <taxon>Vibrio</taxon>
    </lineage>
</organism>
<dbReference type="PANTHER" id="PTHR23135">
    <property type="entry name" value="MUR LIGASE FAMILY MEMBER"/>
    <property type="match status" value="1"/>
</dbReference>
<dbReference type="EMBL" id="JFFR01000028">
    <property type="protein sequence ID" value="KDN26836.1"/>
    <property type="molecule type" value="Genomic_DNA"/>
</dbReference>
<evidence type="ECO:0000259" key="15">
    <source>
        <dbReference type="Pfam" id="PF01225"/>
    </source>
</evidence>
<evidence type="ECO:0000256" key="5">
    <source>
        <dbReference type="ARBA" id="ARBA00023306"/>
    </source>
</evidence>
<keyword evidence="5 13" id="KW-0131">Cell cycle</keyword>
<dbReference type="GO" id="GO:0008360">
    <property type="term" value="P:regulation of cell shape"/>
    <property type="evidence" value="ECO:0007669"/>
    <property type="project" value="UniProtKB-KW"/>
</dbReference>
<dbReference type="SUPFAM" id="SSF63418">
    <property type="entry name" value="MurE/MurF N-terminal domain"/>
    <property type="match status" value="1"/>
</dbReference>
<name>A0A066UHE1_9VIBR</name>
<dbReference type="UniPathway" id="UPA00219"/>
<dbReference type="EC" id="6.3.2.13" evidence="8 13"/>
<feature type="binding site" evidence="13">
    <location>
        <position position="390"/>
    </location>
    <ligand>
        <name>meso-2,6-diaminopimelate</name>
        <dbReference type="ChEBI" id="CHEBI:57791"/>
    </ligand>
</feature>
<reference evidence="18 19" key="1">
    <citation type="submission" date="2014-02" db="EMBL/GenBank/DDBJ databases">
        <title>Vibrio fortis Dalian14 Genome Sequencing.</title>
        <authorList>
            <person name="Wang Y."/>
            <person name="Song L."/>
            <person name="Liu G."/>
            <person name="Ding J."/>
        </authorList>
    </citation>
    <scope>NUCLEOTIDE SEQUENCE [LARGE SCALE GENOMIC DNA]</scope>
    <source>
        <strain evidence="18 19">Dalian14</strain>
    </source>
</reference>
<feature type="binding site" evidence="13">
    <location>
        <begin position="414"/>
        <end position="417"/>
    </location>
    <ligand>
        <name>meso-2,6-diaminopimelate</name>
        <dbReference type="ChEBI" id="CHEBI:57791"/>
    </ligand>
</feature>
<dbReference type="Pfam" id="PF02875">
    <property type="entry name" value="Mur_ligase_C"/>
    <property type="match status" value="1"/>
</dbReference>
<keyword evidence="13" id="KW-0547">Nucleotide-binding</keyword>
<dbReference type="Proteomes" id="UP000027219">
    <property type="component" value="Unassembled WGS sequence"/>
</dbReference>
<evidence type="ECO:0000259" key="16">
    <source>
        <dbReference type="Pfam" id="PF02875"/>
    </source>
</evidence>
<keyword evidence="13" id="KW-0067">ATP-binding</keyword>
<feature type="domain" description="Mur ligase central" evidence="17">
    <location>
        <begin position="117"/>
        <end position="318"/>
    </location>
</feature>
<feature type="binding site" evidence="13">
    <location>
        <position position="34"/>
    </location>
    <ligand>
        <name>UDP-N-acetyl-alpha-D-muramoyl-L-alanyl-D-glutamate</name>
        <dbReference type="ChEBI" id="CHEBI:83900"/>
    </ligand>
</feature>
<evidence type="ECO:0000256" key="7">
    <source>
        <dbReference type="ARBA" id="ARBA00050251"/>
    </source>
</evidence>
<feature type="binding site" evidence="13">
    <location>
        <position position="196"/>
    </location>
    <ligand>
        <name>UDP-N-acetyl-alpha-D-muramoyl-L-alanyl-D-glutamate</name>
        <dbReference type="ChEBI" id="CHEBI:83900"/>
    </ligand>
</feature>
<keyword evidence="19" id="KW-1185">Reference proteome</keyword>
<keyword evidence="4 13" id="KW-0573">Peptidoglycan synthesis</keyword>
<dbReference type="InterPro" id="IPR035911">
    <property type="entry name" value="MurE/MurF_N"/>
</dbReference>
<dbReference type="InterPro" id="IPR036565">
    <property type="entry name" value="Mur-like_cat_sf"/>
</dbReference>
<evidence type="ECO:0000256" key="13">
    <source>
        <dbReference type="HAMAP-Rule" id="MF_00208"/>
    </source>
</evidence>
<feature type="short sequence motif" description="Meso-diaminopimelate recognition motif" evidence="13">
    <location>
        <begin position="414"/>
        <end position="417"/>
    </location>
</feature>
<dbReference type="RefSeq" id="WP_032553114.1">
    <property type="nucleotide sequence ID" value="NZ_JFFR01000028.1"/>
</dbReference>
<keyword evidence="13 18" id="KW-0436">Ligase</keyword>
<keyword evidence="2 13" id="KW-0132">Cell division</keyword>
<feature type="binding site" evidence="13">
    <location>
        <position position="188"/>
    </location>
    <ligand>
        <name>UDP-N-acetyl-alpha-D-muramoyl-L-alanyl-D-glutamate</name>
        <dbReference type="ChEBI" id="CHEBI:83900"/>
    </ligand>
</feature>
<evidence type="ECO:0000256" key="3">
    <source>
        <dbReference type="ARBA" id="ARBA00022960"/>
    </source>
</evidence>
<dbReference type="NCBIfam" id="NF001124">
    <property type="entry name" value="PRK00139.1-2"/>
    <property type="match status" value="1"/>
</dbReference>
<dbReference type="InterPro" id="IPR000713">
    <property type="entry name" value="Mur_ligase_N"/>
</dbReference>
<comment type="function">
    <text evidence="13">Catalyzes the addition of meso-diaminopimelic acid to the nucleotide precursor UDP-N-acetylmuramoyl-L-alanyl-D-glutamate (UMAG) in the biosynthesis of bacterial cell-wall peptidoglycan.</text>
</comment>
<comment type="similarity">
    <text evidence="1 13">Belongs to the MurCDEF family. MurE subfamily.</text>
</comment>
<keyword evidence="13" id="KW-0460">Magnesium</keyword>
<accession>A0A066UHE1</accession>
<feature type="binding site" evidence="13">
    <location>
        <position position="469"/>
    </location>
    <ligand>
        <name>meso-2,6-diaminopimelate</name>
        <dbReference type="ChEBI" id="CHEBI:57791"/>
    </ligand>
</feature>
<keyword evidence="13" id="KW-0963">Cytoplasm</keyword>
<dbReference type="InterPro" id="IPR005761">
    <property type="entry name" value="UDP-N-AcMur-Glu-dNH2Pim_ligase"/>
</dbReference>
<dbReference type="GO" id="GO:0008765">
    <property type="term" value="F:UDP-N-acetylmuramoylalanyl-D-glutamate-2,6-diaminopimelate ligase activity"/>
    <property type="evidence" value="ECO:0007669"/>
    <property type="project" value="UniProtKB-UniRule"/>
</dbReference>
<protein>
    <recommendedName>
        <fullName evidence="9 13">UDP-N-acetylmuramoyl-L-alanyl-D-glutamate--2,6-diaminopimelate ligase</fullName>
        <ecNumber evidence="8 13">6.3.2.13</ecNumber>
    </recommendedName>
    <alternativeName>
        <fullName evidence="10 13">Meso-A2pm-adding enzyme</fullName>
    </alternativeName>
    <alternativeName>
        <fullName evidence="11 13">Meso-diaminopimelate-adding enzyme</fullName>
    </alternativeName>
    <alternativeName>
        <fullName evidence="12 13">UDP-MurNAc-L-Ala-D-Glu:meso-diaminopimelate ligase</fullName>
    </alternativeName>
    <alternativeName>
        <fullName evidence="13">UDP-MurNAc-tripeptide synthetase</fullName>
    </alternativeName>
    <alternativeName>
        <fullName evidence="13">UDP-N-acetylmuramyl-tripeptide synthetase</fullName>
    </alternativeName>
</protein>
<dbReference type="GO" id="GO:0005524">
    <property type="term" value="F:ATP binding"/>
    <property type="evidence" value="ECO:0007669"/>
    <property type="project" value="UniProtKB-UniRule"/>
</dbReference>
<feature type="binding site" evidence="13">
    <location>
        <begin position="119"/>
        <end position="125"/>
    </location>
    <ligand>
        <name>ATP</name>
        <dbReference type="ChEBI" id="CHEBI:30616"/>
    </ligand>
</feature>
<evidence type="ECO:0000256" key="10">
    <source>
        <dbReference type="ARBA" id="ARBA00075482"/>
    </source>
</evidence>
<dbReference type="GO" id="GO:0005737">
    <property type="term" value="C:cytoplasm"/>
    <property type="evidence" value="ECO:0007669"/>
    <property type="project" value="UniProtKB-SubCell"/>
</dbReference>
<keyword evidence="3 13" id="KW-0133">Cell shape</keyword>
<proteinExistence type="inferred from homology"/>
<comment type="caution">
    <text evidence="18">The sequence shown here is derived from an EMBL/GenBank/DDBJ whole genome shotgun (WGS) entry which is preliminary data.</text>
</comment>
<feature type="binding site" evidence="13">
    <location>
        <position position="465"/>
    </location>
    <ligand>
        <name>meso-2,6-diaminopimelate</name>
        <dbReference type="ChEBI" id="CHEBI:57791"/>
    </ligand>
</feature>
<evidence type="ECO:0000313" key="19">
    <source>
        <dbReference type="Proteomes" id="UP000027219"/>
    </source>
</evidence>
<dbReference type="PANTHER" id="PTHR23135:SF4">
    <property type="entry name" value="UDP-N-ACETYLMURAMOYL-L-ALANYL-D-GLUTAMATE--2,6-DIAMINOPIMELATE LIGASE MURE HOMOLOG, CHLOROPLASTIC"/>
    <property type="match status" value="1"/>
</dbReference>
<comment type="PTM">
    <text evidence="13">Carboxylation is probably crucial for Mg(2+) binding and, consequently, for the gamma-phosphate positioning of ATP.</text>
</comment>
<dbReference type="NCBIfam" id="NF001123">
    <property type="entry name" value="PRK00139.1-1"/>
    <property type="match status" value="1"/>
</dbReference>
<dbReference type="FunFam" id="3.90.190.20:FF:000006">
    <property type="entry name" value="UDP-N-acetylmuramoyl-L-alanyl-D-glutamate--2,6-diaminopimelate ligase"/>
    <property type="match status" value="1"/>
</dbReference>